<comment type="caution">
    <text evidence="6">The sequence shown here is derived from an EMBL/GenBank/DDBJ whole genome shotgun (WGS) entry which is preliminary data.</text>
</comment>
<proteinExistence type="predicted"/>
<dbReference type="AlphaFoldDB" id="A0AAE3M1R6"/>
<keyword evidence="4" id="KW-0862">Zinc</keyword>
<comment type="cofactor">
    <cofactor evidence="1">
        <name>Zn(2+)</name>
        <dbReference type="ChEBI" id="CHEBI:29105"/>
    </cofactor>
</comment>
<reference evidence="6" key="1">
    <citation type="submission" date="2022-10" db="EMBL/GenBank/DDBJ databases">
        <authorList>
            <person name="Yu W.X."/>
        </authorList>
    </citation>
    <scope>NUCLEOTIDE SEQUENCE</scope>
    <source>
        <strain evidence="6">AAT</strain>
    </source>
</reference>
<name>A0AAE3M1R6_9BACT</name>
<evidence type="ECO:0000256" key="2">
    <source>
        <dbReference type="ARBA" id="ARBA00022723"/>
    </source>
</evidence>
<dbReference type="Proteomes" id="UP001209229">
    <property type="component" value="Unassembled WGS sequence"/>
</dbReference>
<dbReference type="Gene3D" id="3.60.15.10">
    <property type="entry name" value="Ribonuclease Z/Hydroxyacylglutathione hydrolase-like"/>
    <property type="match status" value="1"/>
</dbReference>
<dbReference type="PANTHER" id="PTHR46233:SF3">
    <property type="entry name" value="HYDROXYACYLGLUTATHIONE HYDROLASE GLOC"/>
    <property type="match status" value="1"/>
</dbReference>
<dbReference type="InterPro" id="IPR051453">
    <property type="entry name" value="MBL_Glyoxalase_II"/>
</dbReference>
<evidence type="ECO:0000256" key="3">
    <source>
        <dbReference type="ARBA" id="ARBA00022801"/>
    </source>
</evidence>
<dbReference type="SUPFAM" id="SSF56281">
    <property type="entry name" value="Metallo-hydrolase/oxidoreductase"/>
    <property type="match status" value="1"/>
</dbReference>
<dbReference type="InterPro" id="IPR036866">
    <property type="entry name" value="RibonucZ/Hydroxyglut_hydro"/>
</dbReference>
<gene>
    <name evidence="6" type="ORF">OM075_04025</name>
</gene>
<dbReference type="GO" id="GO:0046872">
    <property type="term" value="F:metal ion binding"/>
    <property type="evidence" value="ECO:0007669"/>
    <property type="project" value="UniProtKB-KW"/>
</dbReference>
<dbReference type="PANTHER" id="PTHR46233">
    <property type="entry name" value="HYDROXYACYLGLUTATHIONE HYDROLASE GLOC"/>
    <property type="match status" value="1"/>
</dbReference>
<keyword evidence="7" id="KW-1185">Reference proteome</keyword>
<sequence length="212" mass="23695">MLKVHTLIYSPWQENTYVVSAENGDCIIIDPGCLTAEEQQHLVNFISSNNLNPTKLLNTHLHLDHVFGNRFVCERYNLGAEAHKDDEFWIEQTVPYAAQMGMQLEQNPPALKGYLEHNQEIEFGGSVIKVLHIPGHSPGGIALYCEKEGFVIAGDVLFRESVGRADLPGGDFDTLINGIKTHLLTLPKETIVYSGHGPTTTIEHESKHNMFF</sequence>
<keyword evidence="2" id="KW-0479">Metal-binding</keyword>
<dbReference type="SMART" id="SM00849">
    <property type="entry name" value="Lactamase_B"/>
    <property type="match status" value="1"/>
</dbReference>
<evidence type="ECO:0000256" key="4">
    <source>
        <dbReference type="ARBA" id="ARBA00022833"/>
    </source>
</evidence>
<evidence type="ECO:0000256" key="1">
    <source>
        <dbReference type="ARBA" id="ARBA00001947"/>
    </source>
</evidence>
<evidence type="ECO:0000313" key="7">
    <source>
        <dbReference type="Proteomes" id="UP001209229"/>
    </source>
</evidence>
<feature type="domain" description="Metallo-beta-lactamase" evidence="5">
    <location>
        <begin position="13"/>
        <end position="196"/>
    </location>
</feature>
<dbReference type="GO" id="GO:0016787">
    <property type="term" value="F:hydrolase activity"/>
    <property type="evidence" value="ECO:0007669"/>
    <property type="project" value="UniProtKB-KW"/>
</dbReference>
<dbReference type="EMBL" id="JAPDPJ010000005">
    <property type="protein sequence ID" value="MCW3785617.1"/>
    <property type="molecule type" value="Genomic_DNA"/>
</dbReference>
<organism evidence="6 7">
    <name type="scientific">Plebeiibacterium sediminum</name>
    <dbReference type="NCBI Taxonomy" id="2992112"/>
    <lineage>
        <taxon>Bacteria</taxon>
        <taxon>Pseudomonadati</taxon>
        <taxon>Bacteroidota</taxon>
        <taxon>Bacteroidia</taxon>
        <taxon>Marinilabiliales</taxon>
        <taxon>Marinilabiliaceae</taxon>
        <taxon>Plebeiibacterium</taxon>
    </lineage>
</organism>
<evidence type="ECO:0000259" key="5">
    <source>
        <dbReference type="SMART" id="SM00849"/>
    </source>
</evidence>
<accession>A0AAE3M1R6</accession>
<dbReference type="InterPro" id="IPR001279">
    <property type="entry name" value="Metallo-B-lactamas"/>
</dbReference>
<protein>
    <submittedName>
        <fullName evidence="6">MBL fold metallo-hydrolase</fullName>
    </submittedName>
</protein>
<dbReference type="CDD" id="cd06262">
    <property type="entry name" value="metallo-hydrolase-like_MBL-fold"/>
    <property type="match status" value="1"/>
</dbReference>
<keyword evidence="3" id="KW-0378">Hydrolase</keyword>
<dbReference type="Pfam" id="PF00753">
    <property type="entry name" value="Lactamase_B"/>
    <property type="match status" value="1"/>
</dbReference>
<evidence type="ECO:0000313" key="6">
    <source>
        <dbReference type="EMBL" id="MCW3785617.1"/>
    </source>
</evidence>
<dbReference type="RefSeq" id="WP_301189189.1">
    <property type="nucleotide sequence ID" value="NZ_JAPDPJ010000005.1"/>
</dbReference>